<dbReference type="EC" id="4.2.3.-" evidence="4"/>
<dbReference type="InterPro" id="IPR008949">
    <property type="entry name" value="Isoprenoid_synthase_dom_sf"/>
</dbReference>
<dbReference type="SUPFAM" id="SSF48576">
    <property type="entry name" value="Terpenoid synthases"/>
    <property type="match status" value="1"/>
</dbReference>
<accession>A0A8H4A7X8</accession>
<organism evidence="5 6">
    <name type="scientific">Gigaspora margarita</name>
    <dbReference type="NCBI Taxonomy" id="4874"/>
    <lineage>
        <taxon>Eukaryota</taxon>
        <taxon>Fungi</taxon>
        <taxon>Fungi incertae sedis</taxon>
        <taxon>Mucoromycota</taxon>
        <taxon>Glomeromycotina</taxon>
        <taxon>Glomeromycetes</taxon>
        <taxon>Diversisporales</taxon>
        <taxon>Gigasporaceae</taxon>
        <taxon>Gigaspora</taxon>
    </lineage>
</organism>
<comment type="caution">
    <text evidence="5">The sequence shown here is derived from an EMBL/GenBank/DDBJ whole genome shotgun (WGS) entry which is preliminary data.</text>
</comment>
<dbReference type="SFLD" id="SFLDS00005">
    <property type="entry name" value="Isoprenoid_Synthase_Type_I"/>
    <property type="match status" value="1"/>
</dbReference>
<name>A0A8H4A7X8_GIGMA</name>
<comment type="cofactor">
    <cofactor evidence="1 4">
        <name>Mg(2+)</name>
        <dbReference type="ChEBI" id="CHEBI:18420"/>
    </cofactor>
</comment>
<reference evidence="5 6" key="1">
    <citation type="journal article" date="2019" name="Environ. Microbiol.">
        <title>At the nexus of three kingdoms: the genome of the mycorrhizal fungus Gigaspora margarita provides insights into plant, endobacterial and fungal interactions.</title>
        <authorList>
            <person name="Venice F."/>
            <person name="Ghignone S."/>
            <person name="Salvioli di Fossalunga A."/>
            <person name="Amselem J."/>
            <person name="Novero M."/>
            <person name="Xianan X."/>
            <person name="Sedzielewska Toro K."/>
            <person name="Morin E."/>
            <person name="Lipzen A."/>
            <person name="Grigoriev I.V."/>
            <person name="Henrissat B."/>
            <person name="Martin F.M."/>
            <person name="Bonfante P."/>
        </authorList>
    </citation>
    <scope>NUCLEOTIDE SEQUENCE [LARGE SCALE GENOMIC DNA]</scope>
    <source>
        <strain evidence="5 6">BEG34</strain>
    </source>
</reference>
<sequence length="362" mass="42471">MPKSKRKIIKSKNNKPTEWKEVSRIEKLPKTNVILQSNDINTFNEPHKILESLKCDIPLRARNYISKEEVLKTEKHCCEWAKKFELIEKKTTNKEFKGSKFGLLICYIFPTIPFERRCLAIDFFNWLFFVDDLIDNNESLKGKPEEIKIVLDKFKTILDDNLQSEVLQNPIAIALWDVWARMKKITNEAWRIKFRNTISLYFEACCLNAQNESSNKIPNSVEEYIKIRRNSGAVMTSFNLIEPLLGIQISYDNLELQNLMDYCNDHICLINDLYSLKKELIEGDVDNIVIVLQRLNQSSLQEAVNYSVELINRRMIQIQDIANKFNLENEQNINKYVNALLDVVVGSFYWHKLSGRYSTKKK</sequence>
<proteinExistence type="inferred from homology"/>
<dbReference type="PANTHER" id="PTHR35201">
    <property type="entry name" value="TERPENE SYNTHASE"/>
    <property type="match status" value="1"/>
</dbReference>
<dbReference type="EMBL" id="WTPW01001270">
    <property type="protein sequence ID" value="KAF0445559.1"/>
    <property type="molecule type" value="Genomic_DNA"/>
</dbReference>
<evidence type="ECO:0000256" key="4">
    <source>
        <dbReference type="RuleBase" id="RU366034"/>
    </source>
</evidence>
<dbReference type="AlphaFoldDB" id="A0A8H4A7X8"/>
<dbReference type="Pfam" id="PF19086">
    <property type="entry name" value="Terpene_syn_C_2"/>
    <property type="match status" value="1"/>
</dbReference>
<dbReference type="GO" id="GO:0008299">
    <property type="term" value="P:isoprenoid biosynthetic process"/>
    <property type="evidence" value="ECO:0007669"/>
    <property type="project" value="UniProtKB-ARBA"/>
</dbReference>
<evidence type="ECO:0000313" key="5">
    <source>
        <dbReference type="EMBL" id="KAF0445559.1"/>
    </source>
</evidence>
<dbReference type="OrthoDB" id="2861623at2759"/>
<evidence type="ECO:0000256" key="3">
    <source>
        <dbReference type="ARBA" id="ARBA00022842"/>
    </source>
</evidence>
<evidence type="ECO:0000256" key="2">
    <source>
        <dbReference type="ARBA" id="ARBA00006333"/>
    </source>
</evidence>
<dbReference type="PANTHER" id="PTHR35201:SF4">
    <property type="entry name" value="BETA-PINACENE SYNTHASE-RELATED"/>
    <property type="match status" value="1"/>
</dbReference>
<dbReference type="Gene3D" id="1.10.600.10">
    <property type="entry name" value="Farnesyl Diphosphate Synthase"/>
    <property type="match status" value="1"/>
</dbReference>
<dbReference type="SFLD" id="SFLDG01020">
    <property type="entry name" value="Terpene_Cyclase_Like_2"/>
    <property type="match status" value="1"/>
</dbReference>
<dbReference type="GO" id="GO:0010333">
    <property type="term" value="F:terpene synthase activity"/>
    <property type="evidence" value="ECO:0007669"/>
    <property type="project" value="InterPro"/>
</dbReference>
<protein>
    <recommendedName>
        <fullName evidence="4">Terpene synthase</fullName>
        <ecNumber evidence="4">4.2.3.-</ecNumber>
    </recommendedName>
</protein>
<keyword evidence="3 4" id="KW-0460">Magnesium</keyword>
<keyword evidence="4" id="KW-0479">Metal-binding</keyword>
<gene>
    <name evidence="5" type="ORF">F8M41_003110</name>
</gene>
<keyword evidence="6" id="KW-1185">Reference proteome</keyword>
<dbReference type="GO" id="GO:0046872">
    <property type="term" value="F:metal ion binding"/>
    <property type="evidence" value="ECO:0007669"/>
    <property type="project" value="UniProtKB-KW"/>
</dbReference>
<dbReference type="InterPro" id="IPR034686">
    <property type="entry name" value="Terpene_cyclase-like_2"/>
</dbReference>
<dbReference type="Proteomes" id="UP000439903">
    <property type="component" value="Unassembled WGS sequence"/>
</dbReference>
<comment type="similarity">
    <text evidence="2 4">Belongs to the terpene synthase family.</text>
</comment>
<evidence type="ECO:0000313" key="6">
    <source>
        <dbReference type="Proteomes" id="UP000439903"/>
    </source>
</evidence>
<evidence type="ECO:0000256" key="1">
    <source>
        <dbReference type="ARBA" id="ARBA00001946"/>
    </source>
</evidence>
<keyword evidence="4" id="KW-0456">Lyase</keyword>